<evidence type="ECO:0000256" key="4">
    <source>
        <dbReference type="ARBA" id="ARBA00023242"/>
    </source>
</evidence>
<dbReference type="PANTHER" id="PTHR10350:SF6">
    <property type="entry name" value="NUCLEAR PORE COMPLEX PROTEIN NUP155"/>
    <property type="match status" value="1"/>
</dbReference>
<dbReference type="Gene3D" id="1.20.120.1050">
    <property type="match status" value="1"/>
</dbReference>
<dbReference type="EMBL" id="JTDF01000183">
    <property type="protein sequence ID" value="KAF8572081.1"/>
    <property type="molecule type" value="Genomic_DNA"/>
</dbReference>
<feature type="non-terminal residue" evidence="8">
    <location>
        <position position="1"/>
    </location>
</feature>
<protein>
    <recommendedName>
        <fullName evidence="10">Nuclear pore complex protein Nup155</fullName>
    </recommendedName>
</protein>
<dbReference type="Gene3D" id="1.25.40.440">
    <property type="entry name" value="Nucleoporin, helical domain, central subdomain"/>
    <property type="match status" value="1"/>
</dbReference>
<dbReference type="Proteomes" id="UP000699462">
    <property type="component" value="Unassembled WGS sequence"/>
</dbReference>
<evidence type="ECO:0000259" key="6">
    <source>
        <dbReference type="Pfam" id="PF03177"/>
    </source>
</evidence>
<dbReference type="InterPro" id="IPR042533">
    <property type="entry name" value="Nucleoporin_Nup155_C_1"/>
</dbReference>
<dbReference type="OrthoDB" id="338970at2759"/>
<dbReference type="InterPro" id="IPR007187">
    <property type="entry name" value="Nucleoporin_Nup133/Nup155_C"/>
</dbReference>
<evidence type="ECO:0000313" key="9">
    <source>
        <dbReference type="Proteomes" id="UP000699462"/>
    </source>
</evidence>
<dbReference type="Gene3D" id="1.25.40.450">
    <property type="entry name" value="Nucleoporin, helical domain, N-terminal subdomain"/>
    <property type="match status" value="1"/>
</dbReference>
<keyword evidence="9" id="KW-1185">Reference proteome</keyword>
<dbReference type="InterPro" id="IPR042537">
    <property type="entry name" value="Nucleoporin_Nup155_C_2"/>
</dbReference>
<evidence type="ECO:0000259" key="7">
    <source>
        <dbReference type="Pfam" id="PF08801"/>
    </source>
</evidence>
<evidence type="ECO:0000256" key="2">
    <source>
        <dbReference type="ARBA" id="ARBA00007373"/>
    </source>
</evidence>
<feature type="compositionally biased region" description="Polar residues" evidence="5">
    <location>
        <begin position="525"/>
        <end position="539"/>
    </location>
</feature>
<proteinExistence type="inferred from homology"/>
<dbReference type="InterPro" id="IPR014908">
    <property type="entry name" value="Nucleoporin_Nup133/Nup155_N"/>
</dbReference>
<dbReference type="GO" id="GO:0006606">
    <property type="term" value="P:protein import into nucleus"/>
    <property type="evidence" value="ECO:0007669"/>
    <property type="project" value="TreeGrafter"/>
</dbReference>
<dbReference type="InterPro" id="IPR004870">
    <property type="entry name" value="Nucleoporin_Nup155"/>
</dbReference>
<comment type="subcellular location">
    <subcellularLocation>
        <location evidence="1">Nucleus</location>
    </subcellularLocation>
</comment>
<gene>
    <name evidence="8" type="ORF">P879_01591</name>
</gene>
<dbReference type="Pfam" id="PF03177">
    <property type="entry name" value="Nucleoporin_C"/>
    <property type="match status" value="1"/>
</dbReference>
<dbReference type="GO" id="GO:0036228">
    <property type="term" value="P:protein localization to nuclear inner membrane"/>
    <property type="evidence" value="ECO:0007669"/>
    <property type="project" value="TreeGrafter"/>
</dbReference>
<feature type="region of interest" description="Disordered" evidence="5">
    <location>
        <begin position="525"/>
        <end position="548"/>
    </location>
</feature>
<dbReference type="GO" id="GO:0006405">
    <property type="term" value="P:RNA export from nucleus"/>
    <property type="evidence" value="ECO:0007669"/>
    <property type="project" value="TreeGrafter"/>
</dbReference>
<evidence type="ECO:0000256" key="3">
    <source>
        <dbReference type="ARBA" id="ARBA00022448"/>
    </source>
</evidence>
<comment type="similarity">
    <text evidence="2">Belongs to the non-repetitive/WGA-negative nucleoporin family.</text>
</comment>
<keyword evidence="3" id="KW-0813">Transport</keyword>
<accession>A0A8T0DZW6</accession>
<evidence type="ECO:0000256" key="5">
    <source>
        <dbReference type="SAM" id="MobiDB-lite"/>
    </source>
</evidence>
<feature type="domain" description="Nucleoporin Nup133/Nup155-like C-terminal" evidence="6">
    <location>
        <begin position="959"/>
        <end position="1435"/>
    </location>
</feature>
<evidence type="ECO:0008006" key="10">
    <source>
        <dbReference type="Google" id="ProtNLM"/>
    </source>
</evidence>
<name>A0A8T0DZW6_9TREM</name>
<comment type="caution">
    <text evidence="8">The sequence shown here is derived from an EMBL/GenBank/DDBJ whole genome shotgun (WGS) entry which is preliminary data.</text>
</comment>
<dbReference type="Gene3D" id="1.20.58.1780">
    <property type="match status" value="1"/>
</dbReference>
<dbReference type="PANTHER" id="PTHR10350">
    <property type="entry name" value="NUCLEAR PORE COMPLEX PROTEIN NUP155"/>
    <property type="match status" value="1"/>
</dbReference>
<dbReference type="GO" id="GO:0017056">
    <property type="term" value="F:structural constituent of nuclear pore"/>
    <property type="evidence" value="ECO:0007669"/>
    <property type="project" value="InterPro"/>
</dbReference>
<keyword evidence="4" id="KW-0539">Nucleus</keyword>
<evidence type="ECO:0000256" key="1">
    <source>
        <dbReference type="ARBA" id="ARBA00004123"/>
    </source>
</evidence>
<dbReference type="GO" id="GO:0000972">
    <property type="term" value="P:transcription-dependent tethering of RNA polymerase II gene DNA at nuclear periphery"/>
    <property type="evidence" value="ECO:0007669"/>
    <property type="project" value="TreeGrafter"/>
</dbReference>
<reference evidence="8 9" key="1">
    <citation type="submission" date="2019-07" db="EMBL/GenBank/DDBJ databases">
        <title>Annotation for the trematode Paragonimus westermani.</title>
        <authorList>
            <person name="Choi Y.-J."/>
        </authorList>
    </citation>
    <scope>NUCLEOTIDE SEQUENCE [LARGE SCALE GENOMIC DNA]</scope>
    <source>
        <strain evidence="8">180907_Pwestermani</strain>
    </source>
</reference>
<dbReference type="GO" id="GO:0044611">
    <property type="term" value="C:nuclear pore inner ring"/>
    <property type="evidence" value="ECO:0007669"/>
    <property type="project" value="TreeGrafter"/>
</dbReference>
<organism evidence="8 9">
    <name type="scientific">Paragonimus westermani</name>
    <dbReference type="NCBI Taxonomy" id="34504"/>
    <lineage>
        <taxon>Eukaryota</taxon>
        <taxon>Metazoa</taxon>
        <taxon>Spiralia</taxon>
        <taxon>Lophotrochozoa</taxon>
        <taxon>Platyhelminthes</taxon>
        <taxon>Trematoda</taxon>
        <taxon>Digenea</taxon>
        <taxon>Plagiorchiida</taxon>
        <taxon>Troglotremata</taxon>
        <taxon>Troglotrematidae</taxon>
        <taxon>Paragonimus</taxon>
    </lineage>
</organism>
<feature type="domain" description="Nucleoporin Nup133/Nup155-like N-terminal" evidence="7">
    <location>
        <begin position="73"/>
        <end position="429"/>
    </location>
</feature>
<sequence length="1451" mass="158502">MLTVDPRAADELSLYERPEIWLNKLINRDGLYKDLASKLELDSTGKVSCSGTREIDYPPMRFHGGGELEVAKSFSLPPDLVDKFAGMQKNCLMGIFSLCERAWITIDNELFMWNYEDGEDLAYYDGVKDTIVCVGLANPRSGLLPSKVRHLLCVVTPLEIFVLGMTYVTSGERSCQDSANKILQVMPDPLYCLPTDNFTVSCMEATENGRIFFGTQEGSLLELNCSPIPGWSHDSVESLPNGRTGRCALINHSASTLSMLLPTVITSGFRTVDPICQLSCDTVRHLLYVRTENSSLSVYDYAGKSDSGPIINGVSGSLTRLASLSGSDMAHAAATAVRSIDRDQFQSLVSIIPLSSGLCYLMAVTKMGIRLYFGEHLRLMHIRLPPISPYGRIGLGEVKLTAETRGTVVFVSALPADITTSNAVTGSMSLDSRTPFIGQPTLTFGQPARLGEDSFSQTNGATHGQFDVPPHVLYTLSPDPYPWTANLTEVSSAAWCVGGAWALVVLPDDCDHLCAEIDGVNHTTMMSSPTSTDKTNDGSNPPCLSRGQPPVVLTQHLDPPYRRLLLISAQGLIHLRLANPLVRLKEFLMREASSSALNTSLNATGLIDQYSGNPTRLGIQSSLAYPSLVDLDDSVTDVALNTRFLSAYLHQFSPDEAICAALVIGAASSVDGRGIHAYVEQAVLYFAAEASQFWIPAVRRANPGLQQGQRQQALSTDRSLSSGLFLFSGLSVFFARLARTFWRSPLFRDASRVSAKASTSSELVSSGGFRSWMHTFVHVLASASPLRAGRTQQDAKQPIISRLDPDEISWLIHQVGFLQQFLRRQLNVRGGWLRASTTGLTPRSGAIVSRSHTTDDGDEYVDVVLLQRLAEELDKLLSAVLEVLGFWRIFSEHIVHKVVERLPGDQRALLLQFPFEVYVISLLDALFPSGLQSPPGLTVPGPPAQLLHHGPVLAGNLGATELITALINALIDYYLAEASQAVDSGVSLDTITSRLQCACPTLFANEDAMCAKASECLIQVNLLRAGMKSSDVNGTLDSSSVEQQPVSQSSAEIERLVLHALQLFTEAGPGLDLDGATERLIASGAWSGAVALCLSVAKQRDPTDVAVDCLKNGRRPSTEPLISDVKSDRWGRKPIFAQSELAATEGRYDAYHQLIKCIDRLWELTRLPADATDVLNQPTGHSGSLATTELAELSLTPPAARGLLQILLQDVIQSTDILAHFEILGWLLSRGLTDTAVSLNSPHLEAYLRSRLRQSPDDPDLRCLLWRHLEKRGARLEAAQVLEHLAVTPCRQLTLEARLDFAARAIVTVKAMPAAQQDLDFLHDLESRLELGQLQQQLYLELCNVLQSNTMTLLSSPSARSRSSRVGPPIVMENELHEAVFQLAHGPLLSLSEMFTDYADKFGLHESKLILLWAADSQDIALIKAIWRDLLRQLLSFGTSSPVRQMDTRGS</sequence>
<evidence type="ECO:0000313" key="8">
    <source>
        <dbReference type="EMBL" id="KAF8572081.1"/>
    </source>
</evidence>
<dbReference type="Pfam" id="PF08801">
    <property type="entry name" value="Nucleoporin_N"/>
    <property type="match status" value="1"/>
</dbReference>